<evidence type="ECO:0000313" key="3">
    <source>
        <dbReference type="EMBL" id="RFU70358.1"/>
    </source>
</evidence>
<keyword evidence="1" id="KW-1133">Transmembrane helix</keyword>
<evidence type="ECO:0000256" key="1">
    <source>
        <dbReference type="SAM" id="Phobius"/>
    </source>
</evidence>
<dbReference type="Pfam" id="PF01551">
    <property type="entry name" value="Peptidase_M23"/>
    <property type="match status" value="1"/>
</dbReference>
<evidence type="ECO:0000259" key="2">
    <source>
        <dbReference type="Pfam" id="PF01551"/>
    </source>
</evidence>
<dbReference type="Proteomes" id="UP000264541">
    <property type="component" value="Unassembled WGS sequence"/>
</dbReference>
<evidence type="ECO:0000313" key="4">
    <source>
        <dbReference type="Proteomes" id="UP000264541"/>
    </source>
</evidence>
<dbReference type="EMBL" id="QVTE01000016">
    <property type="protein sequence ID" value="RFU70358.1"/>
    <property type="molecule type" value="Genomic_DNA"/>
</dbReference>
<dbReference type="InterPro" id="IPR050570">
    <property type="entry name" value="Cell_wall_metabolism_enzyme"/>
</dbReference>
<dbReference type="Gene3D" id="2.70.70.10">
    <property type="entry name" value="Glucose Permease (Domain IIA)"/>
    <property type="match status" value="1"/>
</dbReference>
<dbReference type="RefSeq" id="WP_117325941.1">
    <property type="nucleotide sequence ID" value="NZ_QVTE01000016.1"/>
</dbReference>
<keyword evidence="1" id="KW-0812">Transmembrane</keyword>
<dbReference type="PANTHER" id="PTHR21666:SF270">
    <property type="entry name" value="MUREIN HYDROLASE ACTIVATOR ENVC"/>
    <property type="match status" value="1"/>
</dbReference>
<dbReference type="AlphaFoldDB" id="A0A372LQ72"/>
<dbReference type="InterPro" id="IPR016047">
    <property type="entry name" value="M23ase_b-sheet_dom"/>
</dbReference>
<accession>A0A372LQ72</accession>
<feature type="domain" description="M23ase beta-sheet core" evidence="2">
    <location>
        <begin position="19"/>
        <end position="116"/>
    </location>
</feature>
<proteinExistence type="predicted"/>
<organism evidence="3 4">
    <name type="scientific">Peribacillus saganii</name>
    <dbReference type="NCBI Taxonomy" id="2303992"/>
    <lineage>
        <taxon>Bacteria</taxon>
        <taxon>Bacillati</taxon>
        <taxon>Bacillota</taxon>
        <taxon>Bacilli</taxon>
        <taxon>Bacillales</taxon>
        <taxon>Bacillaceae</taxon>
        <taxon>Peribacillus</taxon>
    </lineage>
</organism>
<dbReference type="InterPro" id="IPR011055">
    <property type="entry name" value="Dup_hybrid_motif"/>
</dbReference>
<comment type="caution">
    <text evidence="3">The sequence shown here is derived from an EMBL/GenBank/DDBJ whole genome shotgun (WGS) entry which is preliminary data.</text>
</comment>
<keyword evidence="1" id="KW-0472">Membrane</keyword>
<reference evidence="3 4" key="1">
    <citation type="submission" date="2018-08" db="EMBL/GenBank/DDBJ databases">
        <title>Bacillus chawlae sp. nov., Bacillus glennii sp. nov., and Bacillus saganii sp. nov. Isolated from the Vehicle Assembly Building at Kennedy Space Center where the Viking Spacecraft were Assembled.</title>
        <authorList>
            <person name="Seuylemezian A."/>
            <person name="Vaishampayan P."/>
        </authorList>
    </citation>
    <scope>NUCLEOTIDE SEQUENCE [LARGE SCALE GENOMIC DNA]</scope>
    <source>
        <strain evidence="3 4">V47-23a</strain>
    </source>
</reference>
<sequence>MIVRITSKYGSVDSIHKTPHSGIDIALEEGTPLSTFKEGVVKHVLDYGNSNVGKGVVIEHSDGTQAIYGHLSQINVHEGEYLHEGEQFALSGNTGRSTAEHLHLGFKDAEGHVIDPSPYLDEVSKNIGQQSFWDKFVANGRVGDGIGDIPQNSVWEWFGEKAAEITVNGAVTFMSDIALALPVLTIIGGTVYVCLNMFSSGLAKWSAIGTVLYGLLVVKG</sequence>
<keyword evidence="4" id="KW-1185">Reference proteome</keyword>
<gene>
    <name evidence="3" type="ORF">D0469_07085</name>
</gene>
<dbReference type="GO" id="GO:0004222">
    <property type="term" value="F:metalloendopeptidase activity"/>
    <property type="evidence" value="ECO:0007669"/>
    <property type="project" value="TreeGrafter"/>
</dbReference>
<protein>
    <submittedName>
        <fullName evidence="3">M23 family peptidase</fullName>
    </submittedName>
</protein>
<dbReference type="OrthoDB" id="9805070at2"/>
<dbReference type="PANTHER" id="PTHR21666">
    <property type="entry name" value="PEPTIDASE-RELATED"/>
    <property type="match status" value="1"/>
</dbReference>
<dbReference type="CDD" id="cd12797">
    <property type="entry name" value="M23_peptidase"/>
    <property type="match status" value="1"/>
</dbReference>
<dbReference type="SUPFAM" id="SSF51261">
    <property type="entry name" value="Duplicated hybrid motif"/>
    <property type="match status" value="1"/>
</dbReference>
<feature type="transmembrane region" description="Helical" evidence="1">
    <location>
        <begin position="177"/>
        <end position="195"/>
    </location>
</feature>
<name>A0A372LQ72_9BACI</name>